<dbReference type="InterPro" id="IPR045829">
    <property type="entry name" value="PKD_6"/>
</dbReference>
<feature type="domain" description="HYR" evidence="4">
    <location>
        <begin position="143"/>
        <end position="224"/>
    </location>
</feature>
<comment type="caution">
    <text evidence="5">The sequence shown here is derived from an EMBL/GenBank/DDBJ whole genome shotgun (WGS) entry which is preliminary data.</text>
</comment>
<name>S7VK81_9FLAO</name>
<protein>
    <submittedName>
        <fullName evidence="5">Putative internalin</fullName>
    </submittedName>
</protein>
<dbReference type="RefSeq" id="WP_020895970.1">
    <property type="nucleotide sequence ID" value="NZ_ATMR01000180.1"/>
</dbReference>
<evidence type="ECO:0000313" key="6">
    <source>
        <dbReference type="Proteomes" id="UP000014962"/>
    </source>
</evidence>
<sequence length="2317" mass="244921">MANLAWTDNCDTGGNIAGTDSALSGSTHNGTITRTWNIADACGNNAVTRTQIITIIDATPPTFTSCPVNLTLDNDPTLCSAVANFTIPTATDNCSIVTVVQTDSTGLTSGDDFPVGVTTLEFTATDQNGNSSVCTFTVTVIDSEPPTIICPASIIVDADIYCEVSSIPGLIQPTMDDNCGNTYNIINNLSSLYPLPIGNHFITWTATDSAGLTTTCDQLITVVDVTSPVISCPSVDPFYNTDPDQCDATLSFTATATDACNASPIISYEIDGTPITFPYTFPVGTTNIVAIADDGTLTSTCNFNVVVEDNEAPMTHCKPINVTLDASGNASIAEDAVNNISTDACGGLTFDTDITDFDCSNIGVNTVVFTVTDASGNTDTCTTTVTVLDQVQGATASITSNPVSPTCLGESVTFTATGTNLGASPSYQWYVAGTPVGTDSATYTTTTLANGDDVYVEITSGPCDTLATSNTIIMTVNPIRPVEFTLNTSANPACSGEDVDFFITDLTNGGITPTYQWYNSRIGLIPGATNAIYTTSSLLDGDIISVEVISDLTCADPIPATESVTITINSDVTFNLITGNNIQTVCNSTSLTDITYIINNATNASVTGIPTGLSGSYTGGTFTISGTPTQIGVFNYTITPTGCGSTTATGTISVGLDATINLISPSENESICNNNSDNLNLQFQLNSGATGATLTSSPSLPAGISGSYNAGTGIYTISGTSNQPGYYNYTLTTTGCGPGESINGLITVNDGIPNQPNISGNTAFLCVVQQATYTVTPDPNVDTYNWTVSTGLSIVSGQSTNEIVIEFNPGFNQNETISVIATNACGSSSVDTQNVSLNFNVTNIDAGVDIYVCAGTTSVVMDGDAGGLNYNEWTWSDNGAGGSFSTGYVGEVCTRPWWCSWCTPTCTDVYDYSETSTYTIPASAQPGDIITISLESTFSFPPWCDPIESTMQIHILEEPEAEITSSEVTLCEGDSTNITFSGTPNAQIRYNDGSGNQPWVTLDNSGFTTVSVNPTTTTTYTLNRVRYQSSTYPGNNNCGTSLNESVTININKPPTVIVPTDVTICEGENVNLSSSNFSGTNAVATWSTSGNGTFSGPLYTPGALDILNGTVTLTYNNTPSDGICDTVSDSMTITINKSPSVYAGINQTICADGSVTLSGVIGGSASSATWSAPSGSFSSTSDLNATYTPSITSGTVTLTLTTNNPSGPCGATTDTVLITVNPAAIAEAGTDFTVCSSDSIVLNGALSGSATSGTWSTSTGGTFGNASALNTTYTPNATDISNGSVALTLTSNNPAGVCNPGVDTVVVTINEAATVDAGVDITTCSSNPVVSLNATSNTLGTWSGGSGTFNTPSLTNAEYTLGAGETSGTVTLTFTTQDPDASGPCNIASDTVVINVEPFVNADVANLTTINDCSDTTLQLYGYGSYGDGTWSAVSVPSGRPYSFSDVSNPNAQFSGESGSDYTITWTYNNAAPCVDDTASLTVSLPDCDTYMTFDGSDDSVNFSNNYNLTGNFSIEVWIKPNVINSSNIQTILSKRDAGNFATGYDLRLQYNHITFRANAGGLTANNVMDGKWHHVAVTYNGTRYTLYIDGDFKTYMDASGPAPNAYNMFLGAMYRPGDTPTNYFNGWLDELRIWDTALTEEQIRDMMNQEIENHSGSVRGSIVPIDVSGLSWNDLSAYYQMNQINSDITGGHLIANVGGIDGKLRNMTAHQIESAPLPYLSSGSTTDWDTASTWQNGSDLMIPNTNSVTWNIVSTQHNVTSNRPTQVLGLLVDNNTLTIADGNPITVSKYLKIDGTLDLEDESQLLQPTGSIVDFSGTGKLERDQQGTGNKFNYNYWGSPVSNAGSAINRTYALASILYDGITPVSWTTNNDAPGTNPATISSRWLYTYANLTGAYADWNRINENTGISVGLGYTMKGSGVGTSEQNYTFSGQPNNGIITHAISADNETLLGNPYPSAIDAHTFIDDNETALLDGSALIFWEQAPNNPSHILSEYLGRYSYLTKTGGVPATTPVEIGGDGGGTASKIPGRYIPVGQGFFVEADGDGGTLVFNNAQRIFKKEGSQSIFLRSSNGNEDYVNIPNDEESVIRRLRFNFTTPEGAVRHLLLGFTTDNVATDGIDYGYDALNADDFPSDLSFLIEGQNYVIQGVGEFEETKVYPLEMVLGEQGNIEIGLTELENFDDAIDVYIFDAAEGTYTRFNDVNFQMNLEAGTYSDRFFLVFQEDVTLSTIKEEFKDIMVRYLHDTDEIYVKTPPSVAVKQLYLINVAGQTIASWNTTNLPMSDEIKIPVKHISEGTYIIKAETKTSTFNKKIIIKY</sequence>
<dbReference type="InterPro" id="IPR013320">
    <property type="entry name" value="ConA-like_dom_sf"/>
</dbReference>
<reference evidence="5 6" key="1">
    <citation type="journal article" date="2013" name="Genome Announc.">
        <title>Draft Genome Sequence of Winogradskyella psychrotolerans RS-3T, Isolated from the Marine Transect of Kongsfjorden, Ny-Alesund, Svalbard, Arctic Ocean.</title>
        <authorList>
            <person name="Kumar Pinnaka A."/>
            <person name="Ara S."/>
            <person name="Singh A."/>
            <person name="Shivaji S."/>
        </authorList>
    </citation>
    <scope>NUCLEOTIDE SEQUENCE [LARGE SCALE GENOMIC DNA]</scope>
    <source>
        <strain evidence="5 6">RS-3</strain>
    </source>
</reference>
<evidence type="ECO:0000313" key="5">
    <source>
        <dbReference type="EMBL" id="EPR70595.1"/>
    </source>
</evidence>
<keyword evidence="1" id="KW-0732">Signal</keyword>
<dbReference type="eggNOG" id="COG3210">
    <property type="taxonomic scope" value="Bacteria"/>
</dbReference>
<dbReference type="eggNOG" id="COG1345">
    <property type="taxonomic scope" value="Bacteria"/>
</dbReference>
<dbReference type="Pfam" id="PF02494">
    <property type="entry name" value="HYR"/>
    <property type="match status" value="2"/>
</dbReference>
<dbReference type="Pfam" id="PF13385">
    <property type="entry name" value="Laminin_G_3"/>
    <property type="match status" value="1"/>
</dbReference>
<dbReference type="PANTHER" id="PTHR24273">
    <property type="entry name" value="FI04643P-RELATED"/>
    <property type="match status" value="1"/>
</dbReference>
<evidence type="ECO:0000256" key="2">
    <source>
        <dbReference type="ARBA" id="ARBA00022737"/>
    </source>
</evidence>
<evidence type="ECO:0000256" key="3">
    <source>
        <dbReference type="ARBA" id="ARBA00023157"/>
    </source>
</evidence>
<keyword evidence="6" id="KW-1185">Reference proteome</keyword>
<dbReference type="OrthoDB" id="2582440at2"/>
<evidence type="ECO:0000256" key="1">
    <source>
        <dbReference type="ARBA" id="ARBA00022729"/>
    </source>
</evidence>
<dbReference type="InterPro" id="IPR001791">
    <property type="entry name" value="Laminin_G"/>
</dbReference>
<dbReference type="Proteomes" id="UP000014962">
    <property type="component" value="Unassembled WGS sequence"/>
</dbReference>
<dbReference type="SUPFAM" id="SSF49899">
    <property type="entry name" value="Concanavalin A-like lectins/glucanases"/>
    <property type="match status" value="1"/>
</dbReference>
<dbReference type="GO" id="GO:0005975">
    <property type="term" value="P:carbohydrate metabolic process"/>
    <property type="evidence" value="ECO:0007669"/>
    <property type="project" value="UniProtKB-ARBA"/>
</dbReference>
<dbReference type="Pfam" id="PF19408">
    <property type="entry name" value="PKD_6"/>
    <property type="match status" value="1"/>
</dbReference>
<dbReference type="STRING" id="641526.ADIWIN_3456"/>
<gene>
    <name evidence="5" type="ORF">ADIWIN_3456</name>
</gene>
<dbReference type="PATRIC" id="fig|641526.4.peg.3423"/>
<dbReference type="GO" id="GO:0004553">
    <property type="term" value="F:hydrolase activity, hydrolyzing O-glycosyl compounds"/>
    <property type="evidence" value="ECO:0007669"/>
    <property type="project" value="UniProtKB-ARBA"/>
</dbReference>
<accession>S7VK81</accession>
<dbReference type="Gene3D" id="2.60.120.200">
    <property type="match status" value="1"/>
</dbReference>
<dbReference type="PROSITE" id="PS50825">
    <property type="entry name" value="HYR"/>
    <property type="match status" value="2"/>
</dbReference>
<dbReference type="InterPro" id="IPR006558">
    <property type="entry name" value="LamG-like"/>
</dbReference>
<dbReference type="EMBL" id="ATMR01000180">
    <property type="protein sequence ID" value="EPR70595.1"/>
    <property type="molecule type" value="Genomic_DNA"/>
</dbReference>
<evidence type="ECO:0000259" key="4">
    <source>
        <dbReference type="PROSITE" id="PS50825"/>
    </source>
</evidence>
<dbReference type="Gene3D" id="2.60.40.10">
    <property type="entry name" value="Immunoglobulins"/>
    <property type="match status" value="3"/>
</dbReference>
<dbReference type="InterPro" id="IPR003410">
    <property type="entry name" value="HYR_dom"/>
</dbReference>
<organism evidence="5 6">
    <name type="scientific">Winogradskyella psychrotolerans RS-3</name>
    <dbReference type="NCBI Taxonomy" id="641526"/>
    <lineage>
        <taxon>Bacteria</taxon>
        <taxon>Pseudomonadati</taxon>
        <taxon>Bacteroidota</taxon>
        <taxon>Flavobacteriia</taxon>
        <taxon>Flavobacteriales</taxon>
        <taxon>Flavobacteriaceae</taxon>
        <taxon>Winogradskyella</taxon>
    </lineage>
</organism>
<dbReference type="InterPro" id="IPR013783">
    <property type="entry name" value="Ig-like_fold"/>
</dbReference>
<feature type="domain" description="HYR" evidence="4">
    <location>
        <begin position="56"/>
        <end position="142"/>
    </location>
</feature>
<keyword evidence="3" id="KW-1015">Disulfide bond</keyword>
<proteinExistence type="predicted"/>
<keyword evidence="2" id="KW-0677">Repeat</keyword>
<dbReference type="PANTHER" id="PTHR24273:SF32">
    <property type="entry name" value="HYALIN"/>
    <property type="match status" value="1"/>
</dbReference>
<dbReference type="SMART" id="SM00282">
    <property type="entry name" value="LamG"/>
    <property type="match status" value="1"/>
</dbReference>
<dbReference type="SMART" id="SM00560">
    <property type="entry name" value="LamGL"/>
    <property type="match status" value="1"/>
</dbReference>
<dbReference type="eggNOG" id="COG3391">
    <property type="taxonomic scope" value="Bacteria"/>
</dbReference>
<dbReference type="CDD" id="cd00110">
    <property type="entry name" value="LamG"/>
    <property type="match status" value="1"/>
</dbReference>